<keyword evidence="8" id="KW-1185">Reference proteome</keyword>
<comment type="caution">
    <text evidence="7">The sequence shown here is derived from an EMBL/GenBank/DDBJ whole genome shotgun (WGS) entry which is preliminary data.</text>
</comment>
<evidence type="ECO:0000256" key="3">
    <source>
        <dbReference type="ARBA" id="ARBA00023235"/>
    </source>
</evidence>
<evidence type="ECO:0000256" key="4">
    <source>
        <dbReference type="RuleBase" id="RU363019"/>
    </source>
</evidence>
<evidence type="ECO:0000256" key="1">
    <source>
        <dbReference type="ARBA" id="ARBA00023110"/>
    </source>
</evidence>
<dbReference type="EMBL" id="JAHRHJ020000008">
    <property type="protein sequence ID" value="KAH9305178.1"/>
    <property type="molecule type" value="Genomic_DNA"/>
</dbReference>
<keyword evidence="3 4" id="KW-0413">Isomerase</keyword>
<evidence type="ECO:0000313" key="7">
    <source>
        <dbReference type="EMBL" id="KAH9305178.1"/>
    </source>
</evidence>
<organism evidence="7 8">
    <name type="scientific">Taxus chinensis</name>
    <name type="common">Chinese yew</name>
    <name type="synonym">Taxus wallichiana var. chinensis</name>
    <dbReference type="NCBI Taxonomy" id="29808"/>
    <lineage>
        <taxon>Eukaryota</taxon>
        <taxon>Viridiplantae</taxon>
        <taxon>Streptophyta</taxon>
        <taxon>Embryophyta</taxon>
        <taxon>Tracheophyta</taxon>
        <taxon>Spermatophyta</taxon>
        <taxon>Pinopsida</taxon>
        <taxon>Pinidae</taxon>
        <taxon>Conifers II</taxon>
        <taxon>Cupressales</taxon>
        <taxon>Taxaceae</taxon>
        <taxon>Taxus</taxon>
    </lineage>
</organism>
<dbReference type="PRINTS" id="PR00153">
    <property type="entry name" value="CSAPPISMRASE"/>
</dbReference>
<reference evidence="7 8" key="1">
    <citation type="journal article" date="2021" name="Nat. Plants">
        <title>The Taxus genome provides insights into paclitaxel biosynthesis.</title>
        <authorList>
            <person name="Xiong X."/>
            <person name="Gou J."/>
            <person name="Liao Q."/>
            <person name="Li Y."/>
            <person name="Zhou Q."/>
            <person name="Bi G."/>
            <person name="Li C."/>
            <person name="Du R."/>
            <person name="Wang X."/>
            <person name="Sun T."/>
            <person name="Guo L."/>
            <person name="Liang H."/>
            <person name="Lu P."/>
            <person name="Wu Y."/>
            <person name="Zhang Z."/>
            <person name="Ro D.K."/>
            <person name="Shang Y."/>
            <person name="Huang S."/>
            <person name="Yan J."/>
        </authorList>
    </citation>
    <scope>NUCLEOTIDE SEQUENCE [LARGE SCALE GENOMIC DNA]</scope>
    <source>
        <strain evidence="7">Ta-2019</strain>
    </source>
</reference>
<keyword evidence="2" id="KW-0143">Chaperone</keyword>
<dbReference type="AlphaFoldDB" id="A0AA38KCC2"/>
<keyword evidence="1 4" id="KW-0697">Rotamase</keyword>
<dbReference type="InterPro" id="IPR002130">
    <property type="entry name" value="Cyclophilin-type_PPIase_dom"/>
</dbReference>
<evidence type="ECO:0000313" key="8">
    <source>
        <dbReference type="Proteomes" id="UP000824469"/>
    </source>
</evidence>
<accession>A0AA38KCC2</accession>
<feature type="compositionally biased region" description="Basic and acidic residues" evidence="5">
    <location>
        <begin position="38"/>
        <end position="49"/>
    </location>
</feature>
<protein>
    <recommendedName>
        <fullName evidence="4">Peptidyl-prolyl cis-trans isomerase</fullName>
        <shortName evidence="4">PPIase</shortName>
        <ecNumber evidence="4">5.2.1.8</ecNumber>
    </recommendedName>
</protein>
<dbReference type="InterPro" id="IPR044666">
    <property type="entry name" value="Cyclophilin_A-like"/>
</dbReference>
<evidence type="ECO:0000259" key="6">
    <source>
        <dbReference type="PROSITE" id="PS50072"/>
    </source>
</evidence>
<dbReference type="EC" id="5.2.1.8" evidence="4"/>
<dbReference type="InterPro" id="IPR029000">
    <property type="entry name" value="Cyclophilin-like_dom_sf"/>
</dbReference>
<gene>
    <name evidence="7" type="ORF">KI387_009582</name>
</gene>
<name>A0AA38KCC2_TAXCH</name>
<sequence length="261" mass="29314">MTSVKKDSMASMVRALAEKFDIGKSHEEEEDMEEREEDTLVVKEKEKSDHTPFKVETKVEIRNLKDKMEGLGSTIQYFKKDFQTPSKISPRQEVEHESKSPLPNIGLYEQSLLEIIEVNKQPQELLDQGEIHASTMQTSFEACLGYLSTNSLDLKVDQQEEDELHDSEDFMVQGGDPTGTGRGGESIYGPKFEDEITRELKHTGAGILSMANAGPNSNGSQFFITLAPTPWLDGKHTIFGRVCRGMEVVKRLGNVQTDRND</sequence>
<dbReference type="PANTHER" id="PTHR45625:SF4">
    <property type="entry name" value="PEPTIDYLPROLYL ISOMERASE DOMAIN AND WD REPEAT-CONTAINING PROTEIN 1"/>
    <property type="match status" value="1"/>
</dbReference>
<dbReference type="Gene3D" id="2.40.100.10">
    <property type="entry name" value="Cyclophilin-like"/>
    <property type="match status" value="1"/>
</dbReference>
<feature type="compositionally biased region" description="Acidic residues" evidence="5">
    <location>
        <begin position="28"/>
        <end position="37"/>
    </location>
</feature>
<dbReference type="GO" id="GO:0003755">
    <property type="term" value="F:peptidyl-prolyl cis-trans isomerase activity"/>
    <property type="evidence" value="ECO:0007669"/>
    <property type="project" value="UniProtKB-UniRule"/>
</dbReference>
<evidence type="ECO:0000256" key="5">
    <source>
        <dbReference type="SAM" id="MobiDB-lite"/>
    </source>
</evidence>
<comment type="function">
    <text evidence="4">PPIases accelerate the folding of proteins. It catalyzes the cis-trans isomerization of proline imidic peptide bonds in oligopeptides.</text>
</comment>
<dbReference type="GO" id="GO:0071013">
    <property type="term" value="C:catalytic step 2 spliceosome"/>
    <property type="evidence" value="ECO:0007669"/>
    <property type="project" value="TreeGrafter"/>
</dbReference>
<dbReference type="PROSITE" id="PS50072">
    <property type="entry name" value="CSA_PPIASE_2"/>
    <property type="match status" value="1"/>
</dbReference>
<feature type="compositionally biased region" description="Gly residues" evidence="5">
    <location>
        <begin position="176"/>
        <end position="186"/>
    </location>
</feature>
<feature type="region of interest" description="Disordered" evidence="5">
    <location>
        <begin position="169"/>
        <end position="188"/>
    </location>
</feature>
<proteinExistence type="inferred from homology"/>
<dbReference type="Proteomes" id="UP000824469">
    <property type="component" value="Unassembled WGS sequence"/>
</dbReference>
<evidence type="ECO:0000256" key="2">
    <source>
        <dbReference type="ARBA" id="ARBA00023186"/>
    </source>
</evidence>
<comment type="similarity">
    <text evidence="4">Belongs to the cyclophilin-type PPIase family.</text>
</comment>
<dbReference type="SUPFAM" id="SSF50891">
    <property type="entry name" value="Cyclophilin-like"/>
    <property type="match status" value="1"/>
</dbReference>
<dbReference type="PANTHER" id="PTHR45625">
    <property type="entry name" value="PEPTIDYL-PROLYL CIS-TRANS ISOMERASE-RELATED"/>
    <property type="match status" value="1"/>
</dbReference>
<dbReference type="Pfam" id="PF00160">
    <property type="entry name" value="Pro_isomerase"/>
    <property type="match status" value="1"/>
</dbReference>
<feature type="non-terminal residue" evidence="7">
    <location>
        <position position="1"/>
    </location>
</feature>
<comment type="catalytic activity">
    <reaction evidence="4">
        <text>[protein]-peptidylproline (omega=180) = [protein]-peptidylproline (omega=0)</text>
        <dbReference type="Rhea" id="RHEA:16237"/>
        <dbReference type="Rhea" id="RHEA-COMP:10747"/>
        <dbReference type="Rhea" id="RHEA-COMP:10748"/>
        <dbReference type="ChEBI" id="CHEBI:83833"/>
        <dbReference type="ChEBI" id="CHEBI:83834"/>
        <dbReference type="EC" id="5.2.1.8"/>
    </reaction>
</comment>
<feature type="region of interest" description="Disordered" evidence="5">
    <location>
        <begin position="21"/>
        <end position="49"/>
    </location>
</feature>
<feature type="domain" description="PPIase cyclophilin-type" evidence="6">
    <location>
        <begin position="168"/>
        <end position="261"/>
    </location>
</feature>